<dbReference type="Proteomes" id="UP001365542">
    <property type="component" value="Unassembled WGS sequence"/>
</dbReference>
<dbReference type="GO" id="GO:0008168">
    <property type="term" value="F:methyltransferase activity"/>
    <property type="evidence" value="ECO:0007669"/>
    <property type="project" value="UniProtKB-KW"/>
</dbReference>
<evidence type="ECO:0000313" key="5">
    <source>
        <dbReference type="EMBL" id="KAK6527816.1"/>
    </source>
</evidence>
<evidence type="ECO:0000256" key="3">
    <source>
        <dbReference type="ARBA" id="ARBA00022679"/>
    </source>
</evidence>
<keyword evidence="2" id="KW-0489">Methyltransferase</keyword>
<dbReference type="AlphaFoldDB" id="A0AAV9WXN2"/>
<evidence type="ECO:0000259" key="4">
    <source>
        <dbReference type="Pfam" id="PF13847"/>
    </source>
</evidence>
<dbReference type="InterPro" id="IPR029063">
    <property type="entry name" value="SAM-dependent_MTases_sf"/>
</dbReference>
<dbReference type="EMBL" id="JAVHJO010000015">
    <property type="protein sequence ID" value="KAK6527816.1"/>
    <property type="molecule type" value="Genomic_DNA"/>
</dbReference>
<dbReference type="InterPro" id="IPR051419">
    <property type="entry name" value="Lys/N-term_MeTrsfase_sf"/>
</dbReference>
<dbReference type="InterPro" id="IPR025714">
    <property type="entry name" value="Methyltranfer_dom"/>
</dbReference>
<dbReference type="Gene3D" id="3.40.50.150">
    <property type="entry name" value="Vaccinia Virus protein VP39"/>
    <property type="match status" value="1"/>
</dbReference>
<comment type="similarity">
    <text evidence="1">Belongs to the methyltransferase superfamily.</text>
</comment>
<sequence length="207" mass="23959">MSSNDKLEELAHSNYWDDRYNAPGEDSYEWFKSYDQIRGLIEKHIPDQTSAIINLGCGNSLMSPKMYEAGYKNIDNIDFSTVVIQKMSEKFPEQTWKVGDIRATGYPNDHFDVAIDKGTLDAMLSGSLWDPPDHVKERTVAYIDEVQRILKPTGKFLYITYRQPHFIRPIVKRDQVWTLDIETLSDGQGVFEYFAYILTPIKDTTEE</sequence>
<reference evidence="5 6" key="1">
    <citation type="submission" date="2019-10" db="EMBL/GenBank/DDBJ databases">
        <authorList>
            <person name="Palmer J.M."/>
        </authorList>
    </citation>
    <scope>NUCLEOTIDE SEQUENCE [LARGE SCALE GENOMIC DNA]</scope>
    <source>
        <strain evidence="5 6">TWF694</strain>
    </source>
</reference>
<feature type="domain" description="Methyltransferase" evidence="4">
    <location>
        <begin position="50"/>
        <end position="167"/>
    </location>
</feature>
<protein>
    <recommendedName>
        <fullName evidence="4">Methyltransferase domain-containing protein</fullName>
    </recommendedName>
</protein>
<dbReference type="GO" id="GO:0032259">
    <property type="term" value="P:methylation"/>
    <property type="evidence" value="ECO:0007669"/>
    <property type="project" value="UniProtKB-KW"/>
</dbReference>
<keyword evidence="3" id="KW-0808">Transferase</keyword>
<dbReference type="SUPFAM" id="SSF53335">
    <property type="entry name" value="S-adenosyl-L-methionine-dependent methyltransferases"/>
    <property type="match status" value="1"/>
</dbReference>
<keyword evidence="6" id="KW-1185">Reference proteome</keyword>
<evidence type="ECO:0000256" key="1">
    <source>
        <dbReference type="ARBA" id="ARBA00008361"/>
    </source>
</evidence>
<dbReference type="PANTHER" id="PTHR12176:SF80">
    <property type="entry name" value="EEF1A LYSINE METHYLTRANSFERASE 4"/>
    <property type="match status" value="1"/>
</dbReference>
<proteinExistence type="inferred from homology"/>
<evidence type="ECO:0000256" key="2">
    <source>
        <dbReference type="ARBA" id="ARBA00022603"/>
    </source>
</evidence>
<comment type="caution">
    <text evidence="5">The sequence shown here is derived from an EMBL/GenBank/DDBJ whole genome shotgun (WGS) entry which is preliminary data.</text>
</comment>
<dbReference type="Pfam" id="PF13847">
    <property type="entry name" value="Methyltransf_31"/>
    <property type="match status" value="1"/>
</dbReference>
<organism evidence="5 6">
    <name type="scientific">Orbilia ellipsospora</name>
    <dbReference type="NCBI Taxonomy" id="2528407"/>
    <lineage>
        <taxon>Eukaryota</taxon>
        <taxon>Fungi</taxon>
        <taxon>Dikarya</taxon>
        <taxon>Ascomycota</taxon>
        <taxon>Pezizomycotina</taxon>
        <taxon>Orbiliomycetes</taxon>
        <taxon>Orbiliales</taxon>
        <taxon>Orbiliaceae</taxon>
        <taxon>Orbilia</taxon>
    </lineage>
</organism>
<evidence type="ECO:0000313" key="6">
    <source>
        <dbReference type="Proteomes" id="UP001365542"/>
    </source>
</evidence>
<dbReference type="PANTHER" id="PTHR12176">
    <property type="entry name" value="SAM-DEPENDENT METHYLTRANSFERASE SUPERFAMILY PROTEIN"/>
    <property type="match status" value="1"/>
</dbReference>
<dbReference type="CDD" id="cd02440">
    <property type="entry name" value="AdoMet_MTases"/>
    <property type="match status" value="1"/>
</dbReference>
<gene>
    <name evidence="5" type="ORF">TWF694_004795</name>
</gene>
<name>A0AAV9WXN2_9PEZI</name>
<accession>A0AAV9WXN2</accession>